<protein>
    <submittedName>
        <fullName evidence="1">Uncharacterized protein</fullName>
    </submittedName>
</protein>
<reference evidence="2" key="2">
    <citation type="journal article" date="2008" name="Nucleic Acids Res.">
        <title>The rice annotation project database (RAP-DB): 2008 update.</title>
        <authorList>
            <consortium name="The rice annotation project (RAP)"/>
        </authorList>
    </citation>
    <scope>GENOME REANNOTATION</scope>
    <source>
        <strain evidence="2">cv. Nipponbare</strain>
    </source>
</reference>
<dbReference type="AlphaFoldDB" id="Q5JJR9"/>
<dbReference type="EMBL" id="AP004614">
    <property type="protein sequence ID" value="BAD88288.1"/>
    <property type="molecule type" value="Genomic_DNA"/>
</dbReference>
<proteinExistence type="predicted"/>
<dbReference type="Proteomes" id="UP000000763">
    <property type="component" value="Chromosome 1"/>
</dbReference>
<evidence type="ECO:0000313" key="1">
    <source>
        <dbReference type="EMBL" id="BAD88288.1"/>
    </source>
</evidence>
<organism evidence="1 2">
    <name type="scientific">Oryza sativa subsp. japonica</name>
    <name type="common">Rice</name>
    <dbReference type="NCBI Taxonomy" id="39947"/>
    <lineage>
        <taxon>Eukaryota</taxon>
        <taxon>Viridiplantae</taxon>
        <taxon>Streptophyta</taxon>
        <taxon>Embryophyta</taxon>
        <taxon>Tracheophyta</taxon>
        <taxon>Spermatophyta</taxon>
        <taxon>Magnoliopsida</taxon>
        <taxon>Liliopsida</taxon>
        <taxon>Poales</taxon>
        <taxon>Poaceae</taxon>
        <taxon>BOP clade</taxon>
        <taxon>Oryzoideae</taxon>
        <taxon>Oryzeae</taxon>
        <taxon>Oryzinae</taxon>
        <taxon>Oryza</taxon>
        <taxon>Oryza sativa</taxon>
    </lineage>
</organism>
<accession>Q5JJR9</accession>
<evidence type="ECO:0000313" key="2">
    <source>
        <dbReference type="Proteomes" id="UP000000763"/>
    </source>
</evidence>
<gene>
    <name evidence="1" type="primary">OSJNBa0042P21.21</name>
</gene>
<name>Q5JJR9_ORYSJ</name>
<sequence length="68" mass="7416">MILPLLTKSGSHTPSTLPLHPLLARWLSRGEGFKECARAHGSALFLLRHRCSARAMPAPMLCHTPCLG</sequence>
<reference evidence="2" key="1">
    <citation type="journal article" date="2005" name="Nature">
        <title>The map-based sequence of the rice genome.</title>
        <authorList>
            <consortium name="International rice genome sequencing project (IRGSP)"/>
            <person name="Matsumoto T."/>
            <person name="Wu J."/>
            <person name="Kanamori H."/>
            <person name="Katayose Y."/>
            <person name="Fujisawa M."/>
            <person name="Namiki N."/>
            <person name="Mizuno H."/>
            <person name="Yamamoto K."/>
            <person name="Antonio B.A."/>
            <person name="Baba T."/>
            <person name="Sakata K."/>
            <person name="Nagamura Y."/>
            <person name="Aoki H."/>
            <person name="Arikawa K."/>
            <person name="Arita K."/>
            <person name="Bito T."/>
            <person name="Chiden Y."/>
            <person name="Fujitsuka N."/>
            <person name="Fukunaka R."/>
            <person name="Hamada M."/>
            <person name="Harada C."/>
            <person name="Hayashi A."/>
            <person name="Hijishita S."/>
            <person name="Honda M."/>
            <person name="Hosokawa S."/>
            <person name="Ichikawa Y."/>
            <person name="Idonuma A."/>
            <person name="Iijima M."/>
            <person name="Ikeda M."/>
            <person name="Ikeno M."/>
            <person name="Ito K."/>
            <person name="Ito S."/>
            <person name="Ito T."/>
            <person name="Ito Y."/>
            <person name="Ito Y."/>
            <person name="Iwabuchi A."/>
            <person name="Kamiya K."/>
            <person name="Karasawa W."/>
            <person name="Kurita K."/>
            <person name="Katagiri S."/>
            <person name="Kikuta A."/>
            <person name="Kobayashi H."/>
            <person name="Kobayashi N."/>
            <person name="Machita K."/>
            <person name="Maehara T."/>
            <person name="Masukawa M."/>
            <person name="Mizubayashi T."/>
            <person name="Mukai Y."/>
            <person name="Nagasaki H."/>
            <person name="Nagata Y."/>
            <person name="Naito S."/>
            <person name="Nakashima M."/>
            <person name="Nakama Y."/>
            <person name="Nakamichi Y."/>
            <person name="Nakamura M."/>
            <person name="Meguro A."/>
            <person name="Negishi M."/>
            <person name="Ohta I."/>
            <person name="Ohta T."/>
            <person name="Okamoto M."/>
            <person name="Ono N."/>
            <person name="Saji S."/>
            <person name="Sakaguchi M."/>
            <person name="Sakai K."/>
            <person name="Shibata M."/>
            <person name="Shimokawa T."/>
            <person name="Song J."/>
            <person name="Takazaki Y."/>
            <person name="Terasawa K."/>
            <person name="Tsugane M."/>
            <person name="Tsuji K."/>
            <person name="Ueda S."/>
            <person name="Waki K."/>
            <person name="Yamagata H."/>
            <person name="Yamamoto M."/>
            <person name="Yamamoto S."/>
            <person name="Yamane H."/>
            <person name="Yoshiki S."/>
            <person name="Yoshihara R."/>
            <person name="Yukawa K."/>
            <person name="Zhong H."/>
            <person name="Yano M."/>
            <person name="Yuan Q."/>
            <person name="Ouyang S."/>
            <person name="Liu J."/>
            <person name="Jones K.M."/>
            <person name="Gansberger K."/>
            <person name="Moffat K."/>
            <person name="Hill J."/>
            <person name="Bera J."/>
            <person name="Fadrosh D."/>
            <person name="Jin S."/>
            <person name="Johri S."/>
            <person name="Kim M."/>
            <person name="Overton L."/>
            <person name="Reardon M."/>
            <person name="Tsitrin T."/>
            <person name="Vuong H."/>
            <person name="Weaver B."/>
            <person name="Ciecko A."/>
            <person name="Tallon L."/>
            <person name="Jackson J."/>
            <person name="Pai G."/>
            <person name="Aken S.V."/>
            <person name="Utterback T."/>
            <person name="Reidmuller S."/>
            <person name="Feldblyum T."/>
            <person name="Hsiao J."/>
            <person name="Zismann V."/>
            <person name="Iobst S."/>
            <person name="de Vazeille A.R."/>
            <person name="Buell C.R."/>
            <person name="Ying K."/>
            <person name="Li Y."/>
            <person name="Lu T."/>
            <person name="Huang Y."/>
            <person name="Zhao Q."/>
            <person name="Feng Q."/>
            <person name="Zhang L."/>
            <person name="Zhu J."/>
            <person name="Weng Q."/>
            <person name="Mu J."/>
            <person name="Lu Y."/>
            <person name="Fan D."/>
            <person name="Liu Y."/>
            <person name="Guan J."/>
            <person name="Zhang Y."/>
            <person name="Yu S."/>
            <person name="Liu X."/>
            <person name="Zhang Y."/>
            <person name="Hong G."/>
            <person name="Han B."/>
            <person name="Choisne N."/>
            <person name="Demange N."/>
            <person name="Orjeda G."/>
            <person name="Samain S."/>
            <person name="Cattolico L."/>
            <person name="Pelletier E."/>
            <person name="Couloux A."/>
            <person name="Segurens B."/>
            <person name="Wincker P."/>
            <person name="D'Hont A."/>
            <person name="Scarpelli C."/>
            <person name="Weissenbach J."/>
            <person name="Salanoubat M."/>
            <person name="Quetier F."/>
            <person name="Yu Y."/>
            <person name="Kim H.R."/>
            <person name="Rambo T."/>
            <person name="Currie J."/>
            <person name="Collura K."/>
            <person name="Luo M."/>
            <person name="Yang T."/>
            <person name="Ammiraju J.S.S."/>
            <person name="Engler F."/>
            <person name="Soderlund C."/>
            <person name="Wing R.A."/>
            <person name="Palmer L.E."/>
            <person name="de la Bastide M."/>
            <person name="Spiegel L."/>
            <person name="Nascimento L."/>
            <person name="Zutavern T."/>
            <person name="O'Shaughnessy A."/>
            <person name="Dike S."/>
            <person name="Dedhia N."/>
            <person name="Preston R."/>
            <person name="Balija V."/>
            <person name="McCombie W.R."/>
            <person name="Chow T."/>
            <person name="Chen H."/>
            <person name="Chung M."/>
            <person name="Chen C."/>
            <person name="Shaw J."/>
            <person name="Wu H."/>
            <person name="Hsiao K."/>
            <person name="Chao Y."/>
            <person name="Chu M."/>
            <person name="Cheng C."/>
            <person name="Hour A."/>
            <person name="Lee P."/>
            <person name="Lin S."/>
            <person name="Lin Y."/>
            <person name="Liou J."/>
            <person name="Liu S."/>
            <person name="Hsing Y."/>
            <person name="Raghuvanshi S."/>
            <person name="Mohanty A."/>
            <person name="Bharti A.K."/>
            <person name="Gaur A."/>
            <person name="Gupta V."/>
            <person name="Kumar D."/>
            <person name="Ravi V."/>
            <person name="Vij S."/>
            <person name="Kapur A."/>
            <person name="Khurana P."/>
            <person name="Khurana P."/>
            <person name="Khurana J.P."/>
            <person name="Tyagi A.K."/>
            <person name="Gaikwad K."/>
            <person name="Singh A."/>
            <person name="Dalal V."/>
            <person name="Srivastava S."/>
            <person name="Dixit A."/>
            <person name="Pal A.K."/>
            <person name="Ghazi I.A."/>
            <person name="Yadav M."/>
            <person name="Pandit A."/>
            <person name="Bhargava A."/>
            <person name="Sureshbabu K."/>
            <person name="Batra K."/>
            <person name="Sharma T.R."/>
            <person name="Mohapatra T."/>
            <person name="Singh N.K."/>
            <person name="Messing J."/>
            <person name="Nelson A.B."/>
            <person name="Fuks G."/>
            <person name="Kavchok S."/>
            <person name="Keizer G."/>
            <person name="Linton E."/>
            <person name="Llaca V."/>
            <person name="Song R."/>
            <person name="Tanyolac B."/>
            <person name="Young S."/>
            <person name="Ho-Il K."/>
            <person name="Hahn J.H."/>
            <person name="Sangsakoo G."/>
            <person name="Vanavichit A."/>
            <person name="de Mattos Luiz.A.T."/>
            <person name="Zimmer P.D."/>
            <person name="Malone G."/>
            <person name="Dellagostin O."/>
            <person name="de Oliveira A.C."/>
            <person name="Bevan M."/>
            <person name="Bancroft I."/>
            <person name="Minx P."/>
            <person name="Cordum H."/>
            <person name="Wilson R."/>
            <person name="Cheng Z."/>
            <person name="Jin W."/>
            <person name="Jiang J."/>
            <person name="Leong S.A."/>
            <person name="Iwama H."/>
            <person name="Gojobori T."/>
            <person name="Itoh T."/>
            <person name="Niimura Y."/>
            <person name="Fujii Y."/>
            <person name="Habara T."/>
            <person name="Sakai H."/>
            <person name="Sato Y."/>
            <person name="Wilson G."/>
            <person name="Kumar K."/>
            <person name="McCouch S."/>
            <person name="Juretic N."/>
            <person name="Hoen D."/>
            <person name="Wright S."/>
            <person name="Bruskiewich R."/>
            <person name="Bureau T."/>
            <person name="Miyao A."/>
            <person name="Hirochika H."/>
            <person name="Nishikawa T."/>
            <person name="Kadowaki K."/>
            <person name="Sugiura M."/>
            <person name="Burr B."/>
            <person name="Sasaki T."/>
        </authorList>
    </citation>
    <scope>NUCLEOTIDE SEQUENCE [LARGE SCALE GENOMIC DNA]</scope>
    <source>
        <strain evidence="2">cv. Nipponbare</strain>
    </source>
</reference>